<accession>A0A239CU23</accession>
<gene>
    <name evidence="2" type="ORF">SAMN05216276_100669</name>
</gene>
<dbReference type="EMBL" id="FZOD01000006">
    <property type="protein sequence ID" value="SNS23278.1"/>
    <property type="molecule type" value="Genomic_DNA"/>
</dbReference>
<dbReference type="AlphaFoldDB" id="A0A239CU23"/>
<proteinExistence type="predicted"/>
<evidence type="ECO:0000313" key="3">
    <source>
        <dbReference type="Proteomes" id="UP000198282"/>
    </source>
</evidence>
<dbReference type="InterPro" id="IPR041483">
    <property type="entry name" value="TetR_C_34"/>
</dbReference>
<evidence type="ECO:0000313" key="2">
    <source>
        <dbReference type="EMBL" id="SNS23278.1"/>
    </source>
</evidence>
<evidence type="ECO:0000259" key="1">
    <source>
        <dbReference type="Pfam" id="PF17929"/>
    </source>
</evidence>
<name>A0A239CU23_9ACTN</name>
<sequence length="117" mass="12691">MCRQSPLALPTSSIRPIGARRYKTHSFAAYDTLVDTLTATGTMTTGQVQDLVTTALGLTANLWQISHPTPTLARLYAQEPRWGHAALDFEPHLTRLLQATATGLTARAASLQDSSRT</sequence>
<reference evidence="2 3" key="1">
    <citation type="submission" date="2017-06" db="EMBL/GenBank/DDBJ databases">
        <authorList>
            <person name="Kim H.J."/>
            <person name="Triplett B.A."/>
        </authorList>
    </citation>
    <scope>NUCLEOTIDE SEQUENCE [LARGE SCALE GENOMIC DNA]</scope>
    <source>
        <strain evidence="2 3">CGMCC 4.2132</strain>
    </source>
</reference>
<organism evidence="2 3">
    <name type="scientific">Streptosporangium subroseum</name>
    <dbReference type="NCBI Taxonomy" id="106412"/>
    <lineage>
        <taxon>Bacteria</taxon>
        <taxon>Bacillati</taxon>
        <taxon>Actinomycetota</taxon>
        <taxon>Actinomycetes</taxon>
        <taxon>Streptosporangiales</taxon>
        <taxon>Streptosporangiaceae</taxon>
        <taxon>Streptosporangium</taxon>
    </lineage>
</organism>
<dbReference type="Pfam" id="PF17929">
    <property type="entry name" value="TetR_C_34"/>
    <property type="match status" value="1"/>
</dbReference>
<dbReference type="Gene3D" id="1.10.357.10">
    <property type="entry name" value="Tetracycline Repressor, domain 2"/>
    <property type="match status" value="1"/>
</dbReference>
<dbReference type="Proteomes" id="UP000198282">
    <property type="component" value="Unassembled WGS sequence"/>
</dbReference>
<feature type="domain" description="Tetracyclin repressor-like C-terminal" evidence="1">
    <location>
        <begin position="19"/>
        <end position="103"/>
    </location>
</feature>
<protein>
    <recommendedName>
        <fullName evidence="1">Tetracyclin repressor-like C-terminal domain-containing protein</fullName>
    </recommendedName>
</protein>
<keyword evidence="3" id="KW-1185">Reference proteome</keyword>